<evidence type="ECO:0000256" key="1">
    <source>
        <dbReference type="ARBA" id="ARBA00004651"/>
    </source>
</evidence>
<dbReference type="Gene3D" id="1.20.1250.20">
    <property type="entry name" value="MFS general substrate transporter like domains"/>
    <property type="match status" value="2"/>
</dbReference>
<sequence>VIARTDTLTATAAAKAPTVAHTRWLQLGLGLVCMMTISSPQYVWTLMTKPLAAKLGIALPELQVTFSILVLLQAFCSPFQGALVDRFGPRRLISIGTLLAGLSWVFASYAHTASMLYLAYGGVGGIGTGIVYVGVVGLMVRWFPDRRGFAAGVVAAGYGMGAILTTFPIASSLASRGVESTLWLFGVAFAAVGFVAAQGLHVPPLDLASNTSSAPASTTVRDYRPSEMLKRPLFWLMFVMMTTMATSGLMVTSQMATFATDFGVSKVLVFGLAAVPLALTIDRLTNGLTRPLFGWVSDRLGRENTMAFAFALEGVAMTLWLLTRHDATMFVLLSGLVFFGWGEIFSLFPSTLTDTFGTRYATANYGWLYISFGIGSIFGGPLAALLHQQAGSWIPVFECAIALDLGTAALAVFVLKPARGRFVSAGQPRG</sequence>
<comment type="subcellular location">
    <subcellularLocation>
        <location evidence="1">Cell membrane</location>
        <topology evidence="1">Multi-pass membrane protein</topology>
    </subcellularLocation>
</comment>
<dbReference type="STRING" id="1841859.GCA_900157385_02008"/>
<dbReference type="CDD" id="cd17353">
    <property type="entry name" value="MFS_OFA_like"/>
    <property type="match status" value="1"/>
</dbReference>
<evidence type="ECO:0000256" key="2">
    <source>
        <dbReference type="ARBA" id="ARBA00022692"/>
    </source>
</evidence>
<feature type="transmembrane region" description="Helical" evidence="5">
    <location>
        <begin position="368"/>
        <end position="386"/>
    </location>
</feature>
<feature type="domain" description="Major facilitator superfamily (MFS) profile" evidence="6">
    <location>
        <begin position="1"/>
        <end position="419"/>
    </location>
</feature>
<feature type="non-terminal residue" evidence="7">
    <location>
        <position position="1"/>
    </location>
</feature>
<dbReference type="PROSITE" id="PS50850">
    <property type="entry name" value="MFS"/>
    <property type="match status" value="1"/>
</dbReference>
<evidence type="ECO:0000313" key="8">
    <source>
        <dbReference type="Proteomes" id="UP000241595"/>
    </source>
</evidence>
<feature type="transmembrane region" description="Helical" evidence="5">
    <location>
        <begin position="305"/>
        <end position="322"/>
    </location>
</feature>
<feature type="transmembrane region" description="Helical" evidence="5">
    <location>
        <begin position="51"/>
        <end position="72"/>
    </location>
</feature>
<feature type="transmembrane region" description="Helical" evidence="5">
    <location>
        <begin position="233"/>
        <end position="252"/>
    </location>
</feature>
<feature type="transmembrane region" description="Helical" evidence="5">
    <location>
        <begin position="117"/>
        <end position="143"/>
    </location>
</feature>
<dbReference type="InterPro" id="IPR026355">
    <property type="entry name" value="Oxa/Form_antiport"/>
</dbReference>
<dbReference type="NCBIfam" id="TIGR04259">
    <property type="entry name" value="oxa_formateAnti"/>
    <property type="match status" value="1"/>
</dbReference>
<dbReference type="Proteomes" id="UP000241595">
    <property type="component" value="Unassembled WGS sequence"/>
</dbReference>
<evidence type="ECO:0000256" key="4">
    <source>
        <dbReference type="ARBA" id="ARBA00023136"/>
    </source>
</evidence>
<reference evidence="7 8" key="1">
    <citation type="submission" date="2017-01" db="EMBL/GenBank/DDBJ databases">
        <authorList>
            <consortium name="Urmite Genomes"/>
        </authorList>
    </citation>
    <scope>NUCLEOTIDE SEQUENCE [LARGE SCALE GENOMIC DNA]</scope>
    <source>
        <strain evidence="7 8">AB308</strain>
    </source>
</reference>
<feature type="transmembrane region" description="Helical" evidence="5">
    <location>
        <begin position="149"/>
        <end position="170"/>
    </location>
</feature>
<feature type="transmembrane region" description="Helical" evidence="5">
    <location>
        <begin position="92"/>
        <end position="110"/>
    </location>
</feature>
<protein>
    <submittedName>
        <fullName evidence="7">Nitrate/nitrite transporter NarK</fullName>
    </submittedName>
</protein>
<keyword evidence="2 5" id="KW-0812">Transmembrane</keyword>
<dbReference type="InterPro" id="IPR011701">
    <property type="entry name" value="MFS"/>
</dbReference>
<keyword evidence="3 5" id="KW-1133">Transmembrane helix</keyword>
<dbReference type="PANTHER" id="PTHR11360">
    <property type="entry name" value="MONOCARBOXYLATE TRANSPORTER"/>
    <property type="match status" value="1"/>
</dbReference>
<feature type="transmembrane region" description="Helical" evidence="5">
    <location>
        <begin position="264"/>
        <end position="285"/>
    </location>
</feature>
<evidence type="ECO:0000256" key="3">
    <source>
        <dbReference type="ARBA" id="ARBA00022989"/>
    </source>
</evidence>
<feature type="transmembrane region" description="Helical" evidence="5">
    <location>
        <begin position="182"/>
        <end position="200"/>
    </location>
</feature>
<dbReference type="InterPro" id="IPR020846">
    <property type="entry name" value="MFS_dom"/>
</dbReference>
<dbReference type="AlphaFoldDB" id="A0A2U3NAJ9"/>
<dbReference type="Pfam" id="PF07690">
    <property type="entry name" value="MFS_1"/>
    <property type="match status" value="2"/>
</dbReference>
<proteinExistence type="predicted"/>
<feature type="transmembrane region" description="Helical" evidence="5">
    <location>
        <begin position="329"/>
        <end position="348"/>
    </location>
</feature>
<feature type="transmembrane region" description="Helical" evidence="5">
    <location>
        <begin position="393"/>
        <end position="415"/>
    </location>
</feature>
<organism evidence="7 8">
    <name type="scientific">Mycobacterium terramassiliense</name>
    <dbReference type="NCBI Taxonomy" id="1841859"/>
    <lineage>
        <taxon>Bacteria</taxon>
        <taxon>Bacillati</taxon>
        <taxon>Actinomycetota</taxon>
        <taxon>Actinomycetes</taxon>
        <taxon>Mycobacteriales</taxon>
        <taxon>Mycobacteriaceae</taxon>
        <taxon>Mycobacterium</taxon>
    </lineage>
</organism>
<dbReference type="InterPro" id="IPR050327">
    <property type="entry name" value="Proton-linked_MCT"/>
</dbReference>
<keyword evidence="8" id="KW-1185">Reference proteome</keyword>
<gene>
    <name evidence="7" type="ORF">MTAB308_2012</name>
</gene>
<dbReference type="SUPFAM" id="SSF103473">
    <property type="entry name" value="MFS general substrate transporter"/>
    <property type="match status" value="1"/>
</dbReference>
<keyword evidence="4 5" id="KW-0472">Membrane</keyword>
<dbReference type="EMBL" id="FTRV01000011">
    <property type="protein sequence ID" value="SPM28525.1"/>
    <property type="molecule type" value="Genomic_DNA"/>
</dbReference>
<evidence type="ECO:0000259" key="6">
    <source>
        <dbReference type="PROSITE" id="PS50850"/>
    </source>
</evidence>
<name>A0A2U3NAJ9_9MYCO</name>
<dbReference type="PANTHER" id="PTHR11360:SF304">
    <property type="entry name" value="MFS DOMAIN-CONTAINING PROTEIN"/>
    <property type="match status" value="1"/>
</dbReference>
<dbReference type="GO" id="GO:0005886">
    <property type="term" value="C:plasma membrane"/>
    <property type="evidence" value="ECO:0007669"/>
    <property type="project" value="UniProtKB-SubCell"/>
</dbReference>
<accession>A0A2U3NAJ9</accession>
<evidence type="ECO:0000313" key="7">
    <source>
        <dbReference type="EMBL" id="SPM28525.1"/>
    </source>
</evidence>
<evidence type="ECO:0000256" key="5">
    <source>
        <dbReference type="SAM" id="Phobius"/>
    </source>
</evidence>
<dbReference type="GO" id="GO:0019531">
    <property type="term" value="F:oxalate transmembrane transporter activity"/>
    <property type="evidence" value="ECO:0007669"/>
    <property type="project" value="InterPro"/>
</dbReference>
<dbReference type="InterPro" id="IPR036259">
    <property type="entry name" value="MFS_trans_sf"/>
</dbReference>